<comment type="caution">
    <text evidence="4">The sequence shown here is derived from an EMBL/GenBank/DDBJ whole genome shotgun (WGS) entry which is preliminary data.</text>
</comment>
<dbReference type="RefSeq" id="WP_400188692.1">
    <property type="nucleotide sequence ID" value="NZ_JBGORX010000010.1"/>
</dbReference>
<protein>
    <recommendedName>
        <fullName evidence="6">Coiled-coil protein</fullName>
    </recommendedName>
</protein>
<gene>
    <name evidence="4" type="ORF">ACD661_15045</name>
</gene>
<sequence>MPKQIQYLYKMKPVFDLCNQENVVELYNMISAENFLANIELSEEGEVRLLSECALDEIRLFESALREETRKNNLNPFFRAYIRNLFELHEHKRAIEEKTQLLASYPEEQQKLNEQFEKKATRLEMLKRSNEPGIQEIEKNCAALKAERNNYELFQFVVVVITMLPIVPLGFISSIAALIAIPVILGVVLLEEKFFESGNSFYTDKLEELYAKRSSLKEPISNLEIDLKSTRRRIASLEQVNSDTQEQLQKLKEQQATLEKKITNFNLEQLAPLNLKSTLSKKSMFKEEGTPVSFKNAPETDEAVEQPKLF</sequence>
<keyword evidence="3" id="KW-1133">Transmembrane helix</keyword>
<feature type="region of interest" description="Disordered" evidence="2">
    <location>
        <begin position="286"/>
        <end position="310"/>
    </location>
</feature>
<evidence type="ECO:0000313" key="4">
    <source>
        <dbReference type="EMBL" id="MFJ1269877.1"/>
    </source>
</evidence>
<feature type="transmembrane region" description="Helical" evidence="3">
    <location>
        <begin position="157"/>
        <end position="190"/>
    </location>
</feature>
<accession>A0ABW8DAX6</accession>
<reference evidence="4 5" key="1">
    <citation type="submission" date="2024-08" db="EMBL/GenBank/DDBJ databases">
        <title>Draft Genome Sequence of Legionella lytica strain DSB2004, Isolated From a Fire Sprinkler System.</title>
        <authorList>
            <person name="Everhart A.D."/>
            <person name="Kidane D.T."/>
            <person name="Farone A.L."/>
            <person name="Farone M.B."/>
        </authorList>
    </citation>
    <scope>NUCLEOTIDE SEQUENCE [LARGE SCALE GENOMIC DNA]</scope>
    <source>
        <strain evidence="4 5">DSB2004</strain>
    </source>
</reference>
<evidence type="ECO:0008006" key="6">
    <source>
        <dbReference type="Google" id="ProtNLM"/>
    </source>
</evidence>
<name>A0ABW8DAX6_9GAMM</name>
<keyword evidence="5" id="KW-1185">Reference proteome</keyword>
<organism evidence="4 5">
    <name type="scientific">Legionella lytica</name>
    <dbReference type="NCBI Taxonomy" id="96232"/>
    <lineage>
        <taxon>Bacteria</taxon>
        <taxon>Pseudomonadati</taxon>
        <taxon>Pseudomonadota</taxon>
        <taxon>Gammaproteobacteria</taxon>
        <taxon>Legionellales</taxon>
        <taxon>Legionellaceae</taxon>
        <taxon>Legionella</taxon>
    </lineage>
</organism>
<keyword evidence="3" id="KW-0812">Transmembrane</keyword>
<feature type="coiled-coil region" evidence="1">
    <location>
        <begin position="220"/>
        <end position="268"/>
    </location>
</feature>
<evidence type="ECO:0000256" key="1">
    <source>
        <dbReference type="SAM" id="Coils"/>
    </source>
</evidence>
<dbReference type="Proteomes" id="UP001615550">
    <property type="component" value="Unassembled WGS sequence"/>
</dbReference>
<dbReference type="EMBL" id="JBGORX010000010">
    <property type="protein sequence ID" value="MFJ1269877.1"/>
    <property type="molecule type" value="Genomic_DNA"/>
</dbReference>
<evidence type="ECO:0000256" key="2">
    <source>
        <dbReference type="SAM" id="MobiDB-lite"/>
    </source>
</evidence>
<proteinExistence type="predicted"/>
<evidence type="ECO:0000256" key="3">
    <source>
        <dbReference type="SAM" id="Phobius"/>
    </source>
</evidence>
<evidence type="ECO:0000313" key="5">
    <source>
        <dbReference type="Proteomes" id="UP001615550"/>
    </source>
</evidence>
<keyword evidence="1" id="KW-0175">Coiled coil</keyword>
<dbReference type="Gene3D" id="1.20.1170.10">
    <property type="match status" value="1"/>
</dbReference>
<keyword evidence="3" id="KW-0472">Membrane</keyword>